<keyword evidence="4" id="KW-1185">Reference proteome</keyword>
<comment type="caution">
    <text evidence="2">The sequence shown here is derived from an EMBL/GenBank/DDBJ whole genome shotgun (WGS) entry which is preliminary data.</text>
</comment>
<dbReference type="Proteomes" id="UP001501455">
    <property type="component" value="Unassembled WGS sequence"/>
</dbReference>
<organism evidence="2 4">
    <name type="scientific">Streptomyces prasinosporus</name>
    <dbReference type="NCBI Taxonomy" id="68256"/>
    <lineage>
        <taxon>Bacteria</taxon>
        <taxon>Bacillati</taxon>
        <taxon>Actinomycetota</taxon>
        <taxon>Actinomycetes</taxon>
        <taxon>Kitasatosporales</taxon>
        <taxon>Streptomycetaceae</taxon>
        <taxon>Streptomyces</taxon>
        <taxon>Streptomyces albogriseolus group</taxon>
    </lineage>
</organism>
<feature type="compositionally biased region" description="Polar residues" evidence="1">
    <location>
        <begin position="1"/>
        <end position="25"/>
    </location>
</feature>
<sequence>MGAASSLSECAITSTPSRSTVTAPSASGALEPANRQTRSRASARAARIACRAFSPEAARVSMRRETVGSEATDPNTDGSARSMATSARQSPPSATAKATSSRILPGSCTARAFRHGASDADIAVSKPALRTVSTSSTPPACETTARPPPSMRTRGYDPIRFFT</sequence>
<evidence type="ECO:0000256" key="1">
    <source>
        <dbReference type="SAM" id="MobiDB-lite"/>
    </source>
</evidence>
<evidence type="ECO:0000313" key="4">
    <source>
        <dbReference type="Proteomes" id="UP001501455"/>
    </source>
</evidence>
<feature type="region of interest" description="Disordered" evidence="1">
    <location>
        <begin position="1"/>
        <end position="102"/>
    </location>
</feature>
<dbReference type="EMBL" id="BAAAXF010000092">
    <property type="protein sequence ID" value="GAA3506592.1"/>
    <property type="molecule type" value="Genomic_DNA"/>
</dbReference>
<accession>A0ABP6UFN4</accession>
<evidence type="ECO:0000313" key="2">
    <source>
        <dbReference type="EMBL" id="GAA3506586.1"/>
    </source>
</evidence>
<feature type="region of interest" description="Disordered" evidence="1">
    <location>
        <begin position="128"/>
        <end position="157"/>
    </location>
</feature>
<dbReference type="EMBL" id="BAAAXF010000092">
    <property type="protein sequence ID" value="GAA3506586.1"/>
    <property type="molecule type" value="Genomic_DNA"/>
</dbReference>
<protein>
    <submittedName>
        <fullName evidence="2">Uncharacterized protein</fullName>
    </submittedName>
</protein>
<feature type="compositionally biased region" description="Low complexity" evidence="1">
    <location>
        <begin position="90"/>
        <end position="101"/>
    </location>
</feature>
<feature type="compositionally biased region" description="Polar residues" evidence="1">
    <location>
        <begin position="72"/>
        <end position="89"/>
    </location>
</feature>
<reference evidence="2" key="3">
    <citation type="submission" date="2023-12" db="EMBL/GenBank/DDBJ databases">
        <authorList>
            <person name="Sun Q."/>
            <person name="Inoue M."/>
        </authorList>
    </citation>
    <scope>NUCLEOTIDE SEQUENCE</scope>
    <source>
        <strain evidence="2">JCM 4816</strain>
    </source>
</reference>
<proteinExistence type="predicted"/>
<reference evidence="2" key="1">
    <citation type="journal article" date="2014" name="Int. J. Syst. Evol. Microbiol.">
        <title>Complete genome of a new Firmicutes species belonging to the dominant human colonic microbiota ('Ruminococcus bicirculans') reveals two chromosomes and a selective capacity to utilize plant glucans.</title>
        <authorList>
            <consortium name="NISC Comparative Sequencing Program"/>
            <person name="Wegmann U."/>
            <person name="Louis P."/>
            <person name="Goesmann A."/>
            <person name="Henrissat B."/>
            <person name="Duncan S.H."/>
            <person name="Flint H.J."/>
        </authorList>
    </citation>
    <scope>NUCLEOTIDE SEQUENCE</scope>
    <source>
        <strain evidence="2">JCM 4816</strain>
    </source>
</reference>
<gene>
    <name evidence="2" type="ORF">GCM10019016_137010</name>
    <name evidence="3" type="ORF">GCM10019016_137070</name>
</gene>
<name>A0ABP6UFN4_9ACTN</name>
<reference evidence="4" key="2">
    <citation type="journal article" date="2019" name="Int. J. Syst. Evol. Microbiol.">
        <title>The Global Catalogue of Microorganisms (GCM) 10K type strain sequencing project: providing services to taxonomists for standard genome sequencing and annotation.</title>
        <authorList>
            <consortium name="The Broad Institute Genomics Platform"/>
            <consortium name="The Broad Institute Genome Sequencing Center for Infectious Disease"/>
            <person name="Wu L."/>
            <person name="Ma J."/>
        </authorList>
    </citation>
    <scope>NUCLEOTIDE SEQUENCE [LARGE SCALE GENOMIC DNA]</scope>
    <source>
        <strain evidence="4">JCM 4816</strain>
    </source>
</reference>
<evidence type="ECO:0000313" key="3">
    <source>
        <dbReference type="EMBL" id="GAA3506592.1"/>
    </source>
</evidence>
<feature type="compositionally biased region" description="Low complexity" evidence="1">
    <location>
        <begin position="33"/>
        <end position="54"/>
    </location>
</feature>